<evidence type="ECO:0000313" key="1">
    <source>
        <dbReference type="EMBL" id="GIX91869.1"/>
    </source>
</evidence>
<name>A0AAV4P4B4_CAEEX</name>
<gene>
    <name evidence="1" type="ORF">CEXT_2401</name>
</gene>
<evidence type="ECO:0000313" key="2">
    <source>
        <dbReference type="Proteomes" id="UP001054945"/>
    </source>
</evidence>
<organism evidence="1 2">
    <name type="scientific">Caerostris extrusa</name>
    <name type="common">Bark spider</name>
    <name type="synonym">Caerostris bankana</name>
    <dbReference type="NCBI Taxonomy" id="172846"/>
    <lineage>
        <taxon>Eukaryota</taxon>
        <taxon>Metazoa</taxon>
        <taxon>Ecdysozoa</taxon>
        <taxon>Arthropoda</taxon>
        <taxon>Chelicerata</taxon>
        <taxon>Arachnida</taxon>
        <taxon>Araneae</taxon>
        <taxon>Araneomorphae</taxon>
        <taxon>Entelegynae</taxon>
        <taxon>Araneoidea</taxon>
        <taxon>Araneidae</taxon>
        <taxon>Caerostris</taxon>
    </lineage>
</organism>
<dbReference type="Proteomes" id="UP001054945">
    <property type="component" value="Unassembled WGS sequence"/>
</dbReference>
<keyword evidence="2" id="KW-1185">Reference proteome</keyword>
<dbReference type="AlphaFoldDB" id="A0AAV4P4B4"/>
<comment type="caution">
    <text evidence="1">The sequence shown here is derived from an EMBL/GenBank/DDBJ whole genome shotgun (WGS) entry which is preliminary data.</text>
</comment>
<reference evidence="1 2" key="1">
    <citation type="submission" date="2021-06" db="EMBL/GenBank/DDBJ databases">
        <title>Caerostris extrusa draft genome.</title>
        <authorList>
            <person name="Kono N."/>
            <person name="Arakawa K."/>
        </authorList>
    </citation>
    <scope>NUCLEOTIDE SEQUENCE [LARGE SCALE GENOMIC DNA]</scope>
</reference>
<proteinExistence type="predicted"/>
<dbReference type="EMBL" id="BPLR01021624">
    <property type="protein sequence ID" value="GIX91869.1"/>
    <property type="molecule type" value="Genomic_DNA"/>
</dbReference>
<sequence>MSSKNTFAHPDTQEGHTAPTFYHCNSKIISPQMTSGSTLFLLLLNPSKTAFCLSWHSLSKQFSAAEQQNPINPQITTVPKPSQLFIYHLPRITPVRQSIAARKDTITTSKGDTIINSSGKASRKRKCIEPQRPSLPTDVGTELGFVLARMQFVTWGSFALPMKRSLL</sequence>
<accession>A0AAV4P4B4</accession>
<protein>
    <submittedName>
        <fullName evidence="1">Uncharacterized protein</fullName>
    </submittedName>
</protein>